<proteinExistence type="predicted"/>
<comment type="caution">
    <text evidence="1">The sequence shown here is derived from an EMBL/GenBank/DDBJ whole genome shotgun (WGS) entry which is preliminary data.</text>
</comment>
<accession>A0A5B7HFR2</accession>
<dbReference type="AlphaFoldDB" id="A0A5B7HFR2"/>
<dbReference type="Proteomes" id="UP000324222">
    <property type="component" value="Unassembled WGS sequence"/>
</dbReference>
<evidence type="ECO:0000313" key="2">
    <source>
        <dbReference type="Proteomes" id="UP000324222"/>
    </source>
</evidence>
<name>A0A5B7HFR2_PORTR</name>
<organism evidence="1 2">
    <name type="scientific">Portunus trituberculatus</name>
    <name type="common">Swimming crab</name>
    <name type="synonym">Neptunus trituberculatus</name>
    <dbReference type="NCBI Taxonomy" id="210409"/>
    <lineage>
        <taxon>Eukaryota</taxon>
        <taxon>Metazoa</taxon>
        <taxon>Ecdysozoa</taxon>
        <taxon>Arthropoda</taxon>
        <taxon>Crustacea</taxon>
        <taxon>Multicrustacea</taxon>
        <taxon>Malacostraca</taxon>
        <taxon>Eumalacostraca</taxon>
        <taxon>Eucarida</taxon>
        <taxon>Decapoda</taxon>
        <taxon>Pleocyemata</taxon>
        <taxon>Brachyura</taxon>
        <taxon>Eubrachyura</taxon>
        <taxon>Portunoidea</taxon>
        <taxon>Portunidae</taxon>
        <taxon>Portuninae</taxon>
        <taxon>Portunus</taxon>
    </lineage>
</organism>
<keyword evidence="2" id="KW-1185">Reference proteome</keyword>
<dbReference type="EMBL" id="VSRR010027790">
    <property type="protein sequence ID" value="MPC68405.1"/>
    <property type="molecule type" value="Genomic_DNA"/>
</dbReference>
<protein>
    <submittedName>
        <fullName evidence="1">Uncharacterized protein</fullName>
    </submittedName>
</protein>
<evidence type="ECO:0000313" key="1">
    <source>
        <dbReference type="EMBL" id="MPC68405.1"/>
    </source>
</evidence>
<reference evidence="1 2" key="1">
    <citation type="submission" date="2019-05" db="EMBL/GenBank/DDBJ databases">
        <title>Another draft genome of Portunus trituberculatus and its Hox gene families provides insights of decapod evolution.</title>
        <authorList>
            <person name="Jeong J.-H."/>
            <person name="Song I."/>
            <person name="Kim S."/>
            <person name="Choi T."/>
            <person name="Kim D."/>
            <person name="Ryu S."/>
            <person name="Kim W."/>
        </authorList>
    </citation>
    <scope>NUCLEOTIDE SEQUENCE [LARGE SCALE GENOMIC DNA]</scope>
    <source>
        <tissue evidence="1">Muscle</tissue>
    </source>
</reference>
<sequence length="232" mass="24924">MVYGEGEGEVRWVVGWVCVRQSRADKQAPRTPRQGGVRSQRPTYLVSPLEAVPLAALQLVVLVDELADAVLPHVVCVLLGLRPGQRRALTQKPHGAHLACYQTRPNTTGAAPPLQPACGWLVAAAAGWLAAAPPSPSMARTAPPHCRCAAQHARCVPVGLACQRGGVEAREGWGRAGKRPDRATRGKLRVSRLPPTCEVLIGRERRGASRPALILSNSKSERKLEYPNSTVN</sequence>
<gene>
    <name evidence="1" type="ORF">E2C01_062605</name>
</gene>